<dbReference type="Proteomes" id="UP000789405">
    <property type="component" value="Unassembled WGS sequence"/>
</dbReference>
<sequence>MKTQKIIFFSNSVDYSVPDSFSQIFGYAFSEENIRETINGINSKISSNKSGGVIARFKAYGSPINIMDIKCYERFKTVNENLWGNENRWNFSQRWREPDQIILNITSNSTSSPNEFFYNYFGIVFHEVEIKCPRFDWARFSHNMSPIPRGHLVILEFSIMIKKSYESRHPSDIETKKSHYPFVVEKLKVNTMLSDIGGLYAAIAAIIALFLGSPRHSPWYGWCQTFMCWGSFRRNFKRHFASCYISRAGIPLIDDPRNLPPGATIEHRMAILENLLKEYYLDASFLEVITNTRNKYIFYDKEYKKIETESNEDLDTDERDDSEYRALIESNNDDLNEIV</sequence>
<evidence type="ECO:0000313" key="3">
    <source>
        <dbReference type="Proteomes" id="UP000789405"/>
    </source>
</evidence>
<name>A0A9N9CEF8_9GLOM</name>
<feature type="compositionally biased region" description="Acidic residues" evidence="1">
    <location>
        <begin position="309"/>
        <end position="321"/>
    </location>
</feature>
<keyword evidence="3" id="KW-1185">Reference proteome</keyword>
<accession>A0A9N9CEF8</accession>
<dbReference type="AlphaFoldDB" id="A0A9N9CEF8"/>
<dbReference type="OrthoDB" id="2423796at2759"/>
<comment type="caution">
    <text evidence="2">The sequence shown here is derived from an EMBL/GenBank/DDBJ whole genome shotgun (WGS) entry which is preliminary data.</text>
</comment>
<gene>
    <name evidence="2" type="ORF">DERYTH_LOCUS7619</name>
</gene>
<feature type="region of interest" description="Disordered" evidence="1">
    <location>
        <begin position="309"/>
        <end position="339"/>
    </location>
</feature>
<evidence type="ECO:0000256" key="1">
    <source>
        <dbReference type="SAM" id="MobiDB-lite"/>
    </source>
</evidence>
<reference evidence="2" key="1">
    <citation type="submission" date="2021-06" db="EMBL/GenBank/DDBJ databases">
        <authorList>
            <person name="Kallberg Y."/>
            <person name="Tangrot J."/>
            <person name="Rosling A."/>
        </authorList>
    </citation>
    <scope>NUCLEOTIDE SEQUENCE</scope>
    <source>
        <strain evidence="2">MA453B</strain>
    </source>
</reference>
<proteinExistence type="predicted"/>
<protein>
    <submittedName>
        <fullName evidence="2">20452_t:CDS:1</fullName>
    </submittedName>
</protein>
<evidence type="ECO:0000313" key="2">
    <source>
        <dbReference type="EMBL" id="CAG8600565.1"/>
    </source>
</evidence>
<organism evidence="2 3">
    <name type="scientific">Dentiscutata erythropus</name>
    <dbReference type="NCBI Taxonomy" id="1348616"/>
    <lineage>
        <taxon>Eukaryota</taxon>
        <taxon>Fungi</taxon>
        <taxon>Fungi incertae sedis</taxon>
        <taxon>Mucoromycota</taxon>
        <taxon>Glomeromycotina</taxon>
        <taxon>Glomeromycetes</taxon>
        <taxon>Diversisporales</taxon>
        <taxon>Gigasporaceae</taxon>
        <taxon>Dentiscutata</taxon>
    </lineage>
</organism>
<dbReference type="EMBL" id="CAJVPY010003750">
    <property type="protein sequence ID" value="CAG8600565.1"/>
    <property type="molecule type" value="Genomic_DNA"/>
</dbReference>